<dbReference type="Pfam" id="PF03413">
    <property type="entry name" value="PepSY"/>
    <property type="match status" value="1"/>
</dbReference>
<name>A0A0D1XBS3_ANEMI</name>
<evidence type="ECO:0000313" key="4">
    <source>
        <dbReference type="EMBL" id="KON97957.1"/>
    </source>
</evidence>
<feature type="domain" description="PepSY" evidence="2">
    <location>
        <begin position="95"/>
        <end position="150"/>
    </location>
</feature>
<keyword evidence="1" id="KW-0732">Signal</keyword>
<feature type="domain" description="Cell wall elongation regulator TseB-like" evidence="3">
    <location>
        <begin position="40"/>
        <end position="80"/>
    </location>
</feature>
<proteinExistence type="predicted"/>
<reference evidence="5 7" key="2">
    <citation type="submission" date="2016-10" db="EMBL/GenBank/DDBJ databases">
        <authorList>
            <person name="de Groot N.N."/>
        </authorList>
    </citation>
    <scope>NUCLEOTIDE SEQUENCE [LARGE SCALE GENOMIC DNA]</scope>
    <source>
        <strain evidence="5 7">DSM 2895</strain>
    </source>
</reference>
<dbReference type="Proteomes" id="UP000037269">
    <property type="component" value="Unassembled WGS sequence"/>
</dbReference>
<dbReference type="STRING" id="47500.AF333_23520"/>
<dbReference type="AlphaFoldDB" id="A0A0D1XBS3"/>
<sequence>MKKSWLYGILALVMLVLCSALAMYLHVQGQQQAIKEKGSELALTRTQMNEVTFVDTYYGKQDYIVVEGKTESGEKLVAWFHGDQGEVEKMSRLVPKENVLKALGKDHPSMQLIHIIPAKQDNKKVWEVLFTEGDIFHYYYIDMYNGKLMKAYKLPKKLPEMNT</sequence>
<dbReference type="GeneID" id="42308097"/>
<dbReference type="Proteomes" id="UP000182836">
    <property type="component" value="Unassembled WGS sequence"/>
</dbReference>
<evidence type="ECO:0000259" key="3">
    <source>
        <dbReference type="Pfam" id="PF17881"/>
    </source>
</evidence>
<feature type="signal peptide" evidence="1">
    <location>
        <begin position="1"/>
        <end position="22"/>
    </location>
</feature>
<dbReference type="Gene3D" id="3.10.450.40">
    <property type="match status" value="2"/>
</dbReference>
<dbReference type="RefSeq" id="WP_043067889.1">
    <property type="nucleotide sequence ID" value="NZ_BJOA01000024.1"/>
</dbReference>
<dbReference type="InterPro" id="IPR046350">
    <property type="entry name" value="Cystatin_sf"/>
</dbReference>
<keyword evidence="6" id="KW-1185">Reference proteome</keyword>
<dbReference type="InterPro" id="IPR041401">
    <property type="entry name" value="TseB-like_dom"/>
</dbReference>
<evidence type="ECO:0000313" key="7">
    <source>
        <dbReference type="Proteomes" id="UP000182836"/>
    </source>
</evidence>
<dbReference type="EMBL" id="LGUG01000004">
    <property type="protein sequence ID" value="KON97957.1"/>
    <property type="molecule type" value="Genomic_DNA"/>
</dbReference>
<evidence type="ECO:0000256" key="1">
    <source>
        <dbReference type="SAM" id="SignalP"/>
    </source>
</evidence>
<dbReference type="EMBL" id="FNED01000001">
    <property type="protein sequence ID" value="SDH99650.1"/>
    <property type="molecule type" value="Genomic_DNA"/>
</dbReference>
<protein>
    <submittedName>
        <fullName evidence="5">Uncharacterized protein YpmB</fullName>
    </submittedName>
</protein>
<dbReference type="PATRIC" id="fig|47500.8.peg.3242"/>
<dbReference type="Pfam" id="PF17881">
    <property type="entry name" value="TseB"/>
    <property type="match status" value="1"/>
</dbReference>
<accession>A0A0D1XBS3</accession>
<feature type="chain" id="PRO_5038290903" evidence="1">
    <location>
        <begin position="23"/>
        <end position="163"/>
    </location>
</feature>
<evidence type="ECO:0000313" key="5">
    <source>
        <dbReference type="EMBL" id="SDH99650.1"/>
    </source>
</evidence>
<evidence type="ECO:0000313" key="6">
    <source>
        <dbReference type="Proteomes" id="UP000037269"/>
    </source>
</evidence>
<evidence type="ECO:0000259" key="2">
    <source>
        <dbReference type="Pfam" id="PF03413"/>
    </source>
</evidence>
<organism evidence="4 6">
    <name type="scientific">Aneurinibacillus migulanus</name>
    <name type="common">Bacillus migulanus</name>
    <dbReference type="NCBI Taxonomy" id="47500"/>
    <lineage>
        <taxon>Bacteria</taxon>
        <taxon>Bacillati</taxon>
        <taxon>Bacillota</taxon>
        <taxon>Bacilli</taxon>
        <taxon>Bacillales</taxon>
        <taxon>Paenibacillaceae</taxon>
        <taxon>Aneurinibacillus group</taxon>
        <taxon>Aneurinibacillus</taxon>
    </lineage>
</organism>
<dbReference type="SUPFAM" id="SSF54403">
    <property type="entry name" value="Cystatin/monellin"/>
    <property type="match status" value="2"/>
</dbReference>
<gene>
    <name evidence="4" type="ORF">AF333_23520</name>
    <name evidence="5" type="ORF">SAMN04487909_101175</name>
</gene>
<reference evidence="4 6" key="1">
    <citation type="submission" date="2015-07" db="EMBL/GenBank/DDBJ databases">
        <title>Fjat-14205 dsm 2895.</title>
        <authorList>
            <person name="Liu B."/>
            <person name="Wang J."/>
            <person name="Zhu Y."/>
            <person name="Liu G."/>
            <person name="Chen Q."/>
            <person name="Chen Z."/>
            <person name="Lan J."/>
            <person name="Che J."/>
            <person name="Ge C."/>
            <person name="Shi H."/>
            <person name="Pan Z."/>
            <person name="Liu X."/>
        </authorList>
    </citation>
    <scope>NUCLEOTIDE SEQUENCE [LARGE SCALE GENOMIC DNA]</scope>
    <source>
        <strain evidence="4 6">DSM 2895</strain>
    </source>
</reference>
<dbReference type="OrthoDB" id="2381181at2"/>
<dbReference type="InterPro" id="IPR025711">
    <property type="entry name" value="PepSY"/>
</dbReference>